<dbReference type="SMART" id="SM00387">
    <property type="entry name" value="HATPase_c"/>
    <property type="match status" value="1"/>
</dbReference>
<evidence type="ECO:0000256" key="9">
    <source>
        <dbReference type="SAM" id="MobiDB-lite"/>
    </source>
</evidence>
<accession>A0A2W2GJU7</accession>
<dbReference type="PANTHER" id="PTHR24421">
    <property type="entry name" value="NITRATE/NITRITE SENSOR PROTEIN NARX-RELATED"/>
    <property type="match status" value="1"/>
</dbReference>
<keyword evidence="10" id="KW-1133">Transmembrane helix</keyword>
<keyword evidence="3" id="KW-0597">Phosphoprotein</keyword>
<dbReference type="PANTHER" id="PTHR24421:SF10">
    <property type="entry name" value="NITRATE_NITRITE SENSOR PROTEIN NARQ"/>
    <property type="match status" value="1"/>
</dbReference>
<dbReference type="InterPro" id="IPR003594">
    <property type="entry name" value="HATPase_dom"/>
</dbReference>
<evidence type="ECO:0000256" key="5">
    <source>
        <dbReference type="ARBA" id="ARBA00022741"/>
    </source>
</evidence>
<evidence type="ECO:0000256" key="1">
    <source>
        <dbReference type="ARBA" id="ARBA00000085"/>
    </source>
</evidence>
<dbReference type="GO" id="GO:0005524">
    <property type="term" value="F:ATP binding"/>
    <property type="evidence" value="ECO:0007669"/>
    <property type="project" value="UniProtKB-KW"/>
</dbReference>
<feature type="region of interest" description="Disordered" evidence="9">
    <location>
        <begin position="361"/>
        <end position="401"/>
    </location>
</feature>
<dbReference type="GO" id="GO:0000155">
    <property type="term" value="F:phosphorelay sensor kinase activity"/>
    <property type="evidence" value="ECO:0007669"/>
    <property type="project" value="InterPro"/>
</dbReference>
<dbReference type="GO" id="GO:0046983">
    <property type="term" value="F:protein dimerization activity"/>
    <property type="evidence" value="ECO:0007669"/>
    <property type="project" value="InterPro"/>
</dbReference>
<feature type="transmembrane region" description="Helical" evidence="10">
    <location>
        <begin position="71"/>
        <end position="91"/>
    </location>
</feature>
<feature type="transmembrane region" description="Helical" evidence="10">
    <location>
        <begin position="47"/>
        <end position="64"/>
    </location>
</feature>
<evidence type="ECO:0000313" key="12">
    <source>
        <dbReference type="EMBL" id="PZG37398.1"/>
    </source>
</evidence>
<dbReference type="Proteomes" id="UP000248544">
    <property type="component" value="Unassembled WGS sequence"/>
</dbReference>
<feature type="transmembrane region" description="Helical" evidence="10">
    <location>
        <begin position="137"/>
        <end position="155"/>
    </location>
</feature>
<organism evidence="12 13">
    <name type="scientific">Spongiactinospora gelatinilytica</name>
    <dbReference type="NCBI Taxonomy" id="2666298"/>
    <lineage>
        <taxon>Bacteria</taxon>
        <taxon>Bacillati</taxon>
        <taxon>Actinomycetota</taxon>
        <taxon>Actinomycetes</taxon>
        <taxon>Streptosporangiales</taxon>
        <taxon>Streptosporangiaceae</taxon>
        <taxon>Spongiactinospora</taxon>
    </lineage>
</organism>
<dbReference type="GO" id="GO:0016020">
    <property type="term" value="C:membrane"/>
    <property type="evidence" value="ECO:0007669"/>
    <property type="project" value="InterPro"/>
</dbReference>
<dbReference type="Pfam" id="PF02518">
    <property type="entry name" value="HATPase_c"/>
    <property type="match status" value="1"/>
</dbReference>
<gene>
    <name evidence="12" type="ORF">C1I98_25545</name>
</gene>
<feature type="domain" description="Histidine kinase/HSP90-like ATPase" evidence="11">
    <location>
        <begin position="284"/>
        <end position="379"/>
    </location>
</feature>
<evidence type="ECO:0000256" key="3">
    <source>
        <dbReference type="ARBA" id="ARBA00022553"/>
    </source>
</evidence>
<evidence type="ECO:0000256" key="2">
    <source>
        <dbReference type="ARBA" id="ARBA00012438"/>
    </source>
</evidence>
<dbReference type="Gene3D" id="3.30.565.10">
    <property type="entry name" value="Histidine kinase-like ATPase, C-terminal domain"/>
    <property type="match status" value="1"/>
</dbReference>
<feature type="transmembrane region" description="Helical" evidence="10">
    <location>
        <begin position="21"/>
        <end position="41"/>
    </location>
</feature>
<reference evidence="12 13" key="1">
    <citation type="submission" date="2018-01" db="EMBL/GenBank/DDBJ databases">
        <title>Draft genome sequence of Sphaerisporangium sp. 7K107.</title>
        <authorList>
            <person name="Sahin N."/>
            <person name="Saygin H."/>
            <person name="Ay H."/>
        </authorList>
    </citation>
    <scope>NUCLEOTIDE SEQUENCE [LARGE SCALE GENOMIC DNA]</scope>
    <source>
        <strain evidence="12 13">7K107</strain>
    </source>
</reference>
<keyword evidence="10" id="KW-0472">Membrane</keyword>
<dbReference type="RefSeq" id="WP_111169977.1">
    <property type="nucleotide sequence ID" value="NZ_POUA01000236.1"/>
</dbReference>
<keyword evidence="13" id="KW-1185">Reference proteome</keyword>
<evidence type="ECO:0000256" key="4">
    <source>
        <dbReference type="ARBA" id="ARBA00022679"/>
    </source>
</evidence>
<dbReference type="SUPFAM" id="SSF55874">
    <property type="entry name" value="ATPase domain of HSP90 chaperone/DNA topoisomerase II/histidine kinase"/>
    <property type="match status" value="1"/>
</dbReference>
<evidence type="ECO:0000313" key="13">
    <source>
        <dbReference type="Proteomes" id="UP000248544"/>
    </source>
</evidence>
<evidence type="ECO:0000256" key="8">
    <source>
        <dbReference type="ARBA" id="ARBA00023012"/>
    </source>
</evidence>
<name>A0A2W2GJU7_9ACTN</name>
<dbReference type="AlphaFoldDB" id="A0A2W2GJU7"/>
<keyword evidence="8" id="KW-0902">Two-component regulatory system</keyword>
<dbReference type="InterPro" id="IPR036890">
    <property type="entry name" value="HATPase_C_sf"/>
</dbReference>
<evidence type="ECO:0000256" key="7">
    <source>
        <dbReference type="ARBA" id="ARBA00022840"/>
    </source>
</evidence>
<dbReference type="InterPro" id="IPR050482">
    <property type="entry name" value="Sensor_HK_TwoCompSys"/>
</dbReference>
<dbReference type="InterPro" id="IPR011712">
    <property type="entry name" value="Sig_transdc_His_kin_sub3_dim/P"/>
</dbReference>
<sequence>MRIPGVRPVWRILRRPRVQDRLLTIAVALPGLYALPASFIVPVASPAVRADAAAVVLGALALLARRSRPLLVALTTVALDITTALFTPFSVAEPASLVAFYTLGRYTPARLAWLTALATAIAEGFAMWATKGSANQVGNGLMLLLAVGVGHFFRLRYELRERRELHAAENAVRAERRRIARELHDVVAHHISVINVLVGAGRTTMATDPARAQEVLVTAERTAREAMSEMRELLHVLRAEDDKEPEDHSGVGAAEVATLVEQARAAGLPAALTIEGEPAPLPAAVDHAVYRIVQESLTNTRKHAPGARASVHLIYEEEAVAVEVLDDGTSWTPGGRDATGAGYGLSGMAERVALCGGQLQTGPRPRGGFRVHARMPVPGHAAQPPPNPERRSSVDQRAARG</sequence>
<comment type="catalytic activity">
    <reaction evidence="1">
        <text>ATP + protein L-histidine = ADP + protein N-phospho-L-histidine.</text>
        <dbReference type="EC" id="2.7.13.3"/>
    </reaction>
</comment>
<keyword evidence="6 12" id="KW-0418">Kinase</keyword>
<keyword evidence="4" id="KW-0808">Transferase</keyword>
<feature type="transmembrane region" description="Helical" evidence="10">
    <location>
        <begin position="111"/>
        <end position="130"/>
    </location>
</feature>
<dbReference type="Pfam" id="PF07730">
    <property type="entry name" value="HisKA_3"/>
    <property type="match status" value="1"/>
</dbReference>
<proteinExistence type="predicted"/>
<protein>
    <recommendedName>
        <fullName evidence="2">histidine kinase</fullName>
        <ecNumber evidence="2">2.7.13.3</ecNumber>
    </recommendedName>
</protein>
<keyword evidence="10" id="KW-0812">Transmembrane</keyword>
<dbReference type="EMBL" id="POUA01000236">
    <property type="protein sequence ID" value="PZG37398.1"/>
    <property type="molecule type" value="Genomic_DNA"/>
</dbReference>
<feature type="compositionally biased region" description="Basic and acidic residues" evidence="9">
    <location>
        <begin position="388"/>
        <end position="401"/>
    </location>
</feature>
<evidence type="ECO:0000256" key="10">
    <source>
        <dbReference type="SAM" id="Phobius"/>
    </source>
</evidence>
<evidence type="ECO:0000259" key="11">
    <source>
        <dbReference type="SMART" id="SM00387"/>
    </source>
</evidence>
<keyword evidence="5" id="KW-0547">Nucleotide-binding</keyword>
<dbReference type="CDD" id="cd16917">
    <property type="entry name" value="HATPase_UhpB-NarQ-NarX-like"/>
    <property type="match status" value="1"/>
</dbReference>
<keyword evidence="7" id="KW-0067">ATP-binding</keyword>
<comment type="caution">
    <text evidence="12">The sequence shown here is derived from an EMBL/GenBank/DDBJ whole genome shotgun (WGS) entry which is preliminary data.</text>
</comment>
<evidence type="ECO:0000256" key="6">
    <source>
        <dbReference type="ARBA" id="ARBA00022777"/>
    </source>
</evidence>
<dbReference type="EC" id="2.7.13.3" evidence="2"/>
<dbReference type="Gene3D" id="1.20.5.1930">
    <property type="match status" value="1"/>
</dbReference>